<dbReference type="Gene3D" id="2.60.120.200">
    <property type="match status" value="1"/>
</dbReference>
<evidence type="ECO:0008006" key="4">
    <source>
        <dbReference type="Google" id="ProtNLM"/>
    </source>
</evidence>
<dbReference type="SUPFAM" id="SSF49899">
    <property type="entry name" value="Concanavalin A-like lectins/glucanases"/>
    <property type="match status" value="1"/>
</dbReference>
<dbReference type="Pfam" id="PF18483">
    <property type="entry name" value="Lectin_L-type_dom"/>
    <property type="match status" value="1"/>
</dbReference>
<comment type="caution">
    <text evidence="2">The sequence shown here is derived from an EMBL/GenBank/DDBJ whole genome shotgun (WGS) entry which is preliminary data.</text>
</comment>
<dbReference type="InterPro" id="IPR013320">
    <property type="entry name" value="ConA-like_dom_sf"/>
</dbReference>
<dbReference type="EMBL" id="JBHTOA010000019">
    <property type="protein sequence ID" value="MFD1398551.1"/>
    <property type="molecule type" value="Genomic_DNA"/>
</dbReference>
<keyword evidence="1" id="KW-0732">Signal</keyword>
<evidence type="ECO:0000256" key="1">
    <source>
        <dbReference type="SAM" id="SignalP"/>
    </source>
</evidence>
<accession>A0ABW4BF15</accession>
<evidence type="ECO:0000313" key="3">
    <source>
        <dbReference type="Proteomes" id="UP001597199"/>
    </source>
</evidence>
<dbReference type="Proteomes" id="UP001597199">
    <property type="component" value="Unassembled WGS sequence"/>
</dbReference>
<name>A0ABW4BF15_9LACO</name>
<evidence type="ECO:0000313" key="2">
    <source>
        <dbReference type="EMBL" id="MFD1398551.1"/>
    </source>
</evidence>
<feature type="chain" id="PRO_5047541380" description="WxL domain-containing protein" evidence="1">
    <location>
        <begin position="35"/>
        <end position="659"/>
    </location>
</feature>
<dbReference type="RefSeq" id="WP_204119564.1">
    <property type="nucleotide sequence ID" value="NZ_BOLV01000018.1"/>
</dbReference>
<feature type="signal peptide" evidence="1">
    <location>
        <begin position="1"/>
        <end position="34"/>
    </location>
</feature>
<reference evidence="3" key="1">
    <citation type="journal article" date="2019" name="Int. J. Syst. Evol. Microbiol.">
        <title>The Global Catalogue of Microorganisms (GCM) 10K type strain sequencing project: providing services to taxonomists for standard genome sequencing and annotation.</title>
        <authorList>
            <consortium name="The Broad Institute Genomics Platform"/>
            <consortium name="The Broad Institute Genome Sequencing Center for Infectious Disease"/>
            <person name="Wu L."/>
            <person name="Ma J."/>
        </authorList>
    </citation>
    <scope>NUCLEOTIDE SEQUENCE [LARGE SCALE GENOMIC DNA]</scope>
    <source>
        <strain evidence="3">CCM 9110</strain>
    </source>
</reference>
<gene>
    <name evidence="2" type="ORF">ACFQ41_04445</name>
</gene>
<proteinExistence type="predicted"/>
<protein>
    <recommendedName>
        <fullName evidence="4">WxL domain-containing protein</fullName>
    </recommendedName>
</protein>
<organism evidence="2 3">
    <name type="scientific">Lacticaseibacillus suilingensis</name>
    <dbReference type="NCBI Taxonomy" id="2799577"/>
    <lineage>
        <taxon>Bacteria</taxon>
        <taxon>Bacillati</taxon>
        <taxon>Bacillota</taxon>
        <taxon>Bacilli</taxon>
        <taxon>Lactobacillales</taxon>
        <taxon>Lactobacillaceae</taxon>
        <taxon>Lacticaseibacillus</taxon>
    </lineage>
</organism>
<keyword evidence="3" id="KW-1185">Reference proteome</keyword>
<sequence>MKHLTKKRLSRWLTLAAVATLTAGLGGTVQTVKAADDIWTHATDLNGNRFPEPLDPDTGLPAYVPFDQAMTTDGITGTSSKVLSNAAGNNVAVQLTNGKTQSGSIWSTSKLKLQQTFSTKMHIYFGNNPNPADGMAFVLRGDKPTQVYQNGSGVGVWGAGTNLNIKGQMPNAFAVTFDTYFNGDTTDKNVDKIAAGFSSSDDAQYIGWGFPGFLNGSNSAIMQYQRGDKGQLLFDKTNAADGGLNKTGYGTDMGLGGYYVPTKKSGEKFTDGQWHTVKVDWAPDTAKDGGGSLTFSIELSSSHTFSKTMTWTAADITKIFGTTAISQGVSWGFTGSTGAQAEEGVVTFETIPGVVDASVAATVISRDGSAAPKSVYEGDALAQTYTITYNSSNSKQNWPVQNTTNTATLTGTLRTTTGYGFEVNANGKVSVTILRNGVTQTAVGIPTKTAQVTDKFGQTKTYATQVDVSLSGFLNSISGVQSYTVTAPILAAKKNDAATEGAGVVVGNNARYTTTVSTPAVLENPLGIGAPNFLFKNLSVGQIIKGLSGVTGTMDGTGNLVAAAPTGVHTTITASMTPVNFPAGTGYTAGNTTIGFTYSGRNVTLPDNNTAQTVYSADTPPTSGAITNLKLGMQPYPQIKLGNYTSTITWTIAATPIAG</sequence>